<evidence type="ECO:0000313" key="2">
    <source>
        <dbReference type="EMBL" id="KAF4625516.1"/>
    </source>
</evidence>
<dbReference type="Proteomes" id="UP000566819">
    <property type="component" value="Unassembled WGS sequence"/>
</dbReference>
<feature type="compositionally biased region" description="Low complexity" evidence="1">
    <location>
        <begin position="93"/>
        <end position="103"/>
    </location>
</feature>
<organism evidence="2 3">
    <name type="scientific">Cudoniella acicularis</name>
    <dbReference type="NCBI Taxonomy" id="354080"/>
    <lineage>
        <taxon>Eukaryota</taxon>
        <taxon>Fungi</taxon>
        <taxon>Dikarya</taxon>
        <taxon>Ascomycota</taxon>
        <taxon>Pezizomycotina</taxon>
        <taxon>Leotiomycetes</taxon>
        <taxon>Helotiales</taxon>
        <taxon>Tricladiaceae</taxon>
        <taxon>Cudoniella</taxon>
    </lineage>
</organism>
<feature type="region of interest" description="Disordered" evidence="1">
    <location>
        <begin position="93"/>
        <end position="146"/>
    </location>
</feature>
<reference evidence="2 3" key="1">
    <citation type="submission" date="2020-03" db="EMBL/GenBank/DDBJ databases">
        <title>Draft Genome Sequence of Cudoniella acicularis.</title>
        <authorList>
            <person name="Buettner E."/>
            <person name="Kellner H."/>
        </authorList>
    </citation>
    <scope>NUCLEOTIDE SEQUENCE [LARGE SCALE GENOMIC DNA]</scope>
    <source>
        <strain evidence="2 3">DSM 108380</strain>
    </source>
</reference>
<proteinExistence type="predicted"/>
<sequence length="175" mass="19775">MNVEIVFLRSLDSRQISIEEPPTITYENVNLLKKIRSRSCVNLNGASEMGSKISPPFFAELAGSDPSKLNPGGIYELPAETRQKETDYTMPSSIPFNISSSRSLEPPRPFLSTRASQSSMRSNASEGLQLDERNLQTSKSTVQIEDEDPEVAYFKYLRKREEERKRRHARSVSSS</sequence>
<accession>A0A8H4RA09</accession>
<name>A0A8H4RA09_9HELO</name>
<dbReference type="AlphaFoldDB" id="A0A8H4RA09"/>
<evidence type="ECO:0000256" key="1">
    <source>
        <dbReference type="SAM" id="MobiDB-lite"/>
    </source>
</evidence>
<comment type="caution">
    <text evidence="2">The sequence shown here is derived from an EMBL/GenBank/DDBJ whole genome shotgun (WGS) entry which is preliminary data.</text>
</comment>
<keyword evidence="3" id="KW-1185">Reference proteome</keyword>
<protein>
    <submittedName>
        <fullName evidence="2">Uncharacterized protein</fullName>
    </submittedName>
</protein>
<evidence type="ECO:0000313" key="3">
    <source>
        <dbReference type="Proteomes" id="UP000566819"/>
    </source>
</evidence>
<gene>
    <name evidence="2" type="ORF">G7Y89_g12651</name>
</gene>
<feature type="compositionally biased region" description="Polar residues" evidence="1">
    <location>
        <begin position="113"/>
        <end position="126"/>
    </location>
</feature>
<dbReference type="EMBL" id="JAAMPI010001359">
    <property type="protein sequence ID" value="KAF4625516.1"/>
    <property type="molecule type" value="Genomic_DNA"/>
</dbReference>